<reference evidence="1" key="1">
    <citation type="submission" date="2021-05" db="UniProtKB">
        <authorList>
            <consortium name="EnsemblPlants"/>
        </authorList>
    </citation>
    <scope>IDENTIFICATION</scope>
    <source>
        <strain evidence="1">subsp. malaccensis</strain>
    </source>
</reference>
<evidence type="ECO:0000313" key="2">
    <source>
        <dbReference type="Proteomes" id="UP000012960"/>
    </source>
</evidence>
<evidence type="ECO:0000313" key="1">
    <source>
        <dbReference type="EnsemblPlants" id="Ma09_p29090.1"/>
    </source>
</evidence>
<organism evidence="1 2">
    <name type="scientific">Musa acuminata subsp. malaccensis</name>
    <name type="common">Wild banana</name>
    <name type="synonym">Musa malaccensis</name>
    <dbReference type="NCBI Taxonomy" id="214687"/>
    <lineage>
        <taxon>Eukaryota</taxon>
        <taxon>Viridiplantae</taxon>
        <taxon>Streptophyta</taxon>
        <taxon>Embryophyta</taxon>
        <taxon>Tracheophyta</taxon>
        <taxon>Spermatophyta</taxon>
        <taxon>Magnoliopsida</taxon>
        <taxon>Liliopsida</taxon>
        <taxon>Zingiberales</taxon>
        <taxon>Musaceae</taxon>
        <taxon>Musa</taxon>
    </lineage>
</organism>
<sequence length="56" mass="6387">MHACDGCNFHIKRCKRCIRDIWIILPPTEMFKGVNSLIVSMNFLPSPFCLFGLSKG</sequence>
<keyword evidence="2" id="KW-1185">Reference proteome</keyword>
<dbReference type="Proteomes" id="UP000012960">
    <property type="component" value="Unplaced"/>
</dbReference>
<dbReference type="InParanoid" id="A0A804KPY1"/>
<proteinExistence type="predicted"/>
<dbReference type="AlphaFoldDB" id="A0A804KPY1"/>
<name>A0A804KPY1_MUSAM</name>
<protein>
    <submittedName>
        <fullName evidence="1">Uncharacterized protein</fullName>
    </submittedName>
</protein>
<dbReference type="EnsemblPlants" id="Ma09_t29090.1">
    <property type="protein sequence ID" value="Ma09_p29090.1"/>
    <property type="gene ID" value="Ma09_g29090"/>
</dbReference>
<accession>A0A804KPY1</accession>
<dbReference type="Gramene" id="Ma09_t29090.1">
    <property type="protein sequence ID" value="Ma09_p29090.1"/>
    <property type="gene ID" value="Ma09_g29090"/>
</dbReference>